<sequence>MSGLLALLDDVAGIAKVAAASVDDIAAQAAKAGAKAAGAVIDDAAVTPKYVHGFEAKRELPIIWKIAKGSIKNKLLILLPAALLLANFAPWLIAPLLMLGGAYLCFEGAEKIYHLLVPHDTHHVFAEDEKGDPAHLEEKKAAGAIKTDFILSAEIMTIILSGIPESNFWMEAATLAVAGIGITVAVYGSVALIVKMDDLGLLMYANGRLSVTRTLGRWLVRGMPYFMSLLTTVGTAAMLWVGGSIVIHGMEELGFGWLGHHIHDLAYAAGHAVPAGWTGFVEWTSKAAMDGVFGLALGFVLIPVVTKVIAPIVGAIFGKKKSSDAAH</sequence>
<name>A0A4U7N5S1_9RHOB</name>
<dbReference type="PIRSF" id="PIRSF016660">
    <property type="entry name" value="YedI"/>
    <property type="match status" value="1"/>
</dbReference>
<dbReference type="Proteomes" id="UP000306575">
    <property type="component" value="Unassembled WGS sequence"/>
</dbReference>
<dbReference type="PANTHER" id="PTHR30503:SF3">
    <property type="entry name" value="INNER MEMBRANE PROTEIN YEDI"/>
    <property type="match status" value="1"/>
</dbReference>
<evidence type="ECO:0000256" key="1">
    <source>
        <dbReference type="SAM" id="Phobius"/>
    </source>
</evidence>
<keyword evidence="1" id="KW-1133">Transmembrane helix</keyword>
<feature type="transmembrane region" description="Helical" evidence="1">
    <location>
        <begin position="75"/>
        <end position="94"/>
    </location>
</feature>
<gene>
    <name evidence="2" type="ORF">FAP39_08910</name>
</gene>
<feature type="transmembrane region" description="Helical" evidence="1">
    <location>
        <begin position="292"/>
        <end position="317"/>
    </location>
</feature>
<organism evidence="2 3">
    <name type="scientific">Shimia litoralis</name>
    <dbReference type="NCBI Taxonomy" id="420403"/>
    <lineage>
        <taxon>Bacteria</taxon>
        <taxon>Pseudomonadati</taxon>
        <taxon>Pseudomonadota</taxon>
        <taxon>Alphaproteobacteria</taxon>
        <taxon>Rhodobacterales</taxon>
        <taxon>Roseobacteraceae</taxon>
    </lineage>
</organism>
<feature type="transmembrane region" description="Helical" evidence="1">
    <location>
        <begin position="172"/>
        <end position="194"/>
    </location>
</feature>
<accession>A0A4U7N5S1</accession>
<reference evidence="2 3" key="1">
    <citation type="submission" date="2019-04" db="EMBL/GenBank/DDBJ databases">
        <title>Genome sequence of Pelagicola litoralis CL-ES2.</title>
        <authorList>
            <person name="Cao J."/>
        </authorList>
    </citation>
    <scope>NUCLEOTIDE SEQUENCE [LARGE SCALE GENOMIC DNA]</scope>
    <source>
        <strain evidence="2 3">CL-ES2</strain>
    </source>
</reference>
<dbReference type="PANTHER" id="PTHR30503">
    <property type="entry name" value="INNER MEMBRANE PROTEIN YEDI"/>
    <property type="match status" value="1"/>
</dbReference>
<keyword evidence="1" id="KW-0812">Transmembrane</keyword>
<dbReference type="Pfam" id="PF05661">
    <property type="entry name" value="DUF808"/>
    <property type="match status" value="1"/>
</dbReference>
<protein>
    <submittedName>
        <fullName evidence="2">DUF808 domain-containing protein</fullName>
    </submittedName>
</protein>
<evidence type="ECO:0000313" key="2">
    <source>
        <dbReference type="EMBL" id="TKZ20923.1"/>
    </source>
</evidence>
<feature type="transmembrane region" description="Helical" evidence="1">
    <location>
        <begin position="225"/>
        <end position="247"/>
    </location>
</feature>
<keyword evidence="1" id="KW-0472">Membrane</keyword>
<dbReference type="OrthoDB" id="9814178at2"/>
<keyword evidence="3" id="KW-1185">Reference proteome</keyword>
<dbReference type="InterPro" id="IPR008526">
    <property type="entry name" value="YedI"/>
</dbReference>
<dbReference type="AlphaFoldDB" id="A0A4U7N5S1"/>
<dbReference type="EMBL" id="SULI01000008">
    <property type="protein sequence ID" value="TKZ20923.1"/>
    <property type="molecule type" value="Genomic_DNA"/>
</dbReference>
<comment type="caution">
    <text evidence="2">The sequence shown here is derived from an EMBL/GenBank/DDBJ whole genome shotgun (WGS) entry which is preliminary data.</text>
</comment>
<proteinExistence type="predicted"/>
<dbReference type="RefSeq" id="WP_138016050.1">
    <property type="nucleotide sequence ID" value="NZ_SULI01000008.1"/>
</dbReference>
<dbReference type="GO" id="GO:0005886">
    <property type="term" value="C:plasma membrane"/>
    <property type="evidence" value="ECO:0007669"/>
    <property type="project" value="TreeGrafter"/>
</dbReference>
<evidence type="ECO:0000313" key="3">
    <source>
        <dbReference type="Proteomes" id="UP000306575"/>
    </source>
</evidence>